<evidence type="ECO:0000259" key="3">
    <source>
        <dbReference type="Pfam" id="PF02899"/>
    </source>
</evidence>
<name>A0A0S6U385_CLOBO</name>
<dbReference type="Gene3D" id="1.10.150.130">
    <property type="match status" value="1"/>
</dbReference>
<feature type="domain" description="Integrase SAM-like N-terminal" evidence="3">
    <location>
        <begin position="4"/>
        <end position="48"/>
    </location>
</feature>
<dbReference type="AlphaFoldDB" id="A0A0S6U385"/>
<gene>
    <name evidence="4" type="ORF">CBO05C_2059</name>
</gene>
<dbReference type="Proteomes" id="UP000054164">
    <property type="component" value="Unassembled WGS sequence"/>
</dbReference>
<dbReference type="InterPro" id="IPR010998">
    <property type="entry name" value="Integrase_recombinase_N"/>
</dbReference>
<proteinExistence type="inferred from homology"/>
<dbReference type="EMBL" id="DF384213">
    <property type="protein sequence ID" value="GAE02369.1"/>
    <property type="molecule type" value="Genomic_DNA"/>
</dbReference>
<dbReference type="InterPro" id="IPR004107">
    <property type="entry name" value="Integrase_SAM-like_N"/>
</dbReference>
<dbReference type="Pfam" id="PF02899">
    <property type="entry name" value="Phage_int_SAM_1"/>
    <property type="match status" value="1"/>
</dbReference>
<sequence>MKIFLEYCSYRNLSNKTIKSYNQTLVLFMRYLEEEKDIMDINNLRLSDGAYGCYMSIWF</sequence>
<dbReference type="RefSeq" id="WP_073860752.1">
    <property type="nucleotide sequence ID" value="NZ_DF384213.1"/>
</dbReference>
<accession>A0A0S6U385</accession>
<evidence type="ECO:0000313" key="4">
    <source>
        <dbReference type="EMBL" id="GAE02369.1"/>
    </source>
</evidence>
<organism evidence="4">
    <name type="scientific">Clostridium botulinum B str. Osaka05</name>
    <dbReference type="NCBI Taxonomy" id="1407017"/>
    <lineage>
        <taxon>Bacteria</taxon>
        <taxon>Bacillati</taxon>
        <taxon>Bacillota</taxon>
        <taxon>Clostridia</taxon>
        <taxon>Eubacteriales</taxon>
        <taxon>Clostridiaceae</taxon>
        <taxon>Clostridium</taxon>
    </lineage>
</organism>
<protein>
    <submittedName>
        <fullName evidence="4">DNA integration/recombination protein</fullName>
    </submittedName>
</protein>
<reference evidence="4" key="1">
    <citation type="submission" date="2013-10" db="EMBL/GenBank/DDBJ databases">
        <title>Draft genome sequence of Clostridium botulinum type B strain Osaka05.</title>
        <authorList>
            <person name="Sakaguchi Y."/>
            <person name="Hosomi K."/>
            <person name="Uchiyama J."/>
            <person name="Ogura Y."/>
            <person name="Sakaguchi M."/>
            <person name="Kohda T."/>
            <person name="Mukamoto M."/>
            <person name="Misawa N."/>
            <person name="Matsuzaki S."/>
            <person name="Hayashi T."/>
            <person name="Kozaki S."/>
        </authorList>
    </citation>
    <scope>NUCLEOTIDE SEQUENCE</scope>
    <source>
        <strain evidence="4">Osaka05</strain>
    </source>
</reference>
<dbReference type="GO" id="GO:0015074">
    <property type="term" value="P:DNA integration"/>
    <property type="evidence" value="ECO:0007669"/>
    <property type="project" value="InterPro"/>
</dbReference>
<keyword evidence="2" id="KW-0238">DNA-binding</keyword>
<dbReference type="GO" id="GO:0003677">
    <property type="term" value="F:DNA binding"/>
    <property type="evidence" value="ECO:0007669"/>
    <property type="project" value="UniProtKB-KW"/>
</dbReference>
<evidence type="ECO:0000256" key="1">
    <source>
        <dbReference type="ARBA" id="ARBA00008857"/>
    </source>
</evidence>
<evidence type="ECO:0000256" key="2">
    <source>
        <dbReference type="ARBA" id="ARBA00023125"/>
    </source>
</evidence>
<dbReference type="HOGENOM" id="CLU_2952105_0_0_9"/>
<comment type="similarity">
    <text evidence="1">Belongs to the 'phage' integrase family.</text>
</comment>